<dbReference type="HAMAP" id="MF_00024">
    <property type="entry name" value="CobD_CbiB"/>
    <property type="match status" value="1"/>
</dbReference>
<feature type="transmembrane region" description="Helical" evidence="9">
    <location>
        <begin position="60"/>
        <end position="77"/>
    </location>
</feature>
<evidence type="ECO:0000256" key="8">
    <source>
        <dbReference type="ARBA" id="ARBA00023136"/>
    </source>
</evidence>
<gene>
    <name evidence="9" type="primary">cobD</name>
    <name evidence="10" type="ORF">OHAE_1568</name>
</gene>
<keyword evidence="6 9" id="KW-0812">Transmembrane</keyword>
<dbReference type="GO" id="GO:0016874">
    <property type="term" value="F:ligase activity"/>
    <property type="evidence" value="ECO:0007669"/>
    <property type="project" value="UniProtKB-KW"/>
</dbReference>
<evidence type="ECO:0000256" key="3">
    <source>
        <dbReference type="ARBA" id="ARBA00006263"/>
    </source>
</evidence>
<dbReference type="EMBL" id="OOFM01000005">
    <property type="protein sequence ID" value="SPL65701.1"/>
    <property type="molecule type" value="Genomic_DNA"/>
</dbReference>
<comment type="caution">
    <text evidence="9">Lacks conserved residue(s) required for the propagation of feature annotation.</text>
</comment>
<evidence type="ECO:0000256" key="7">
    <source>
        <dbReference type="ARBA" id="ARBA00022989"/>
    </source>
</evidence>
<comment type="pathway">
    <text evidence="2 9">Cofactor biosynthesis; adenosylcobalamin biosynthesis.</text>
</comment>
<protein>
    <recommendedName>
        <fullName evidence="9">Cobalamin biosynthesis protein CobD</fullName>
    </recommendedName>
</protein>
<keyword evidence="4 9" id="KW-1003">Cell membrane</keyword>
<dbReference type="RefSeq" id="WP_109369277.1">
    <property type="nucleotide sequence ID" value="NZ_OOFM01000005.1"/>
</dbReference>
<evidence type="ECO:0000256" key="9">
    <source>
        <dbReference type="HAMAP-Rule" id="MF_00024"/>
    </source>
</evidence>
<dbReference type="PANTHER" id="PTHR34308:SF1">
    <property type="entry name" value="COBALAMIN BIOSYNTHESIS PROTEIN CBIB"/>
    <property type="match status" value="1"/>
</dbReference>
<dbReference type="Pfam" id="PF03186">
    <property type="entry name" value="CobD_Cbib"/>
    <property type="match status" value="1"/>
</dbReference>
<accession>A0A2P9HNS0</accession>
<comment type="function">
    <text evidence="9">Converts cobyric acid to cobinamide by the addition of aminopropanol on the F carboxylic group.</text>
</comment>
<dbReference type="PANTHER" id="PTHR34308">
    <property type="entry name" value="COBALAMIN BIOSYNTHESIS PROTEIN CBIB"/>
    <property type="match status" value="1"/>
</dbReference>
<keyword evidence="10" id="KW-0436">Ligase</keyword>
<sequence>MEIKLIILSLALILDRVVGDPPQLWHRLPHPVVLFGKAISWGEKRFNDRTLPDAVLRRNGMWLTIALVAACILLGLAIESLLPFAGSAGAVAEILIVAVLLAQKSLADHVGAVARGLRDAGIDGGRKAVSMIVGRNPEQLSEGGVSRAAIESLAENASDGIVAPAFWFLVGGLPGLFAYKMINTADSMIGHLNDRYRHFGRFAAKLDDVANYIPARLTGLLAALATAPTRSRGAAKAAFSVMRSDARLHRSPNAGWPESAFAGALDLALAGPRQYGEEKVEGPMLNASGKREANAADIDAALDLFWATMSLLTSLVIVASLAGLIYRLV</sequence>
<dbReference type="Proteomes" id="UP000246073">
    <property type="component" value="Unassembled WGS sequence"/>
</dbReference>
<dbReference type="GO" id="GO:0005886">
    <property type="term" value="C:plasma membrane"/>
    <property type="evidence" value="ECO:0007669"/>
    <property type="project" value="UniProtKB-SubCell"/>
</dbReference>
<feature type="transmembrane region" description="Helical" evidence="9">
    <location>
        <begin position="161"/>
        <end position="179"/>
    </location>
</feature>
<dbReference type="UniPathway" id="UPA00148"/>
<reference evidence="11" key="1">
    <citation type="submission" date="2017-12" db="EMBL/GenBank/DDBJ databases">
        <authorList>
            <person name="Diaz M."/>
        </authorList>
    </citation>
    <scope>NUCLEOTIDE SEQUENCE [LARGE SCALE GENOMIC DNA]</scope>
    <source>
        <strain evidence="11">FI11154</strain>
    </source>
</reference>
<evidence type="ECO:0000256" key="6">
    <source>
        <dbReference type="ARBA" id="ARBA00022692"/>
    </source>
</evidence>
<comment type="similarity">
    <text evidence="3 9">Belongs to the CobD/CbiB family.</text>
</comment>
<evidence type="ECO:0000256" key="4">
    <source>
        <dbReference type="ARBA" id="ARBA00022475"/>
    </source>
</evidence>
<dbReference type="GO" id="GO:0015420">
    <property type="term" value="F:ABC-type vitamin B12 transporter activity"/>
    <property type="evidence" value="ECO:0007669"/>
    <property type="project" value="UniProtKB-UniRule"/>
</dbReference>
<keyword evidence="7 9" id="KW-1133">Transmembrane helix</keyword>
<evidence type="ECO:0000256" key="5">
    <source>
        <dbReference type="ARBA" id="ARBA00022573"/>
    </source>
</evidence>
<feature type="transmembrane region" description="Helical" evidence="9">
    <location>
        <begin position="84"/>
        <end position="102"/>
    </location>
</feature>
<evidence type="ECO:0000256" key="2">
    <source>
        <dbReference type="ARBA" id="ARBA00004953"/>
    </source>
</evidence>
<evidence type="ECO:0000256" key="1">
    <source>
        <dbReference type="ARBA" id="ARBA00004651"/>
    </source>
</evidence>
<dbReference type="InterPro" id="IPR004485">
    <property type="entry name" value="Cobalamin_biosynth_CobD/CbiB"/>
</dbReference>
<proteinExistence type="inferred from homology"/>
<comment type="subcellular location">
    <subcellularLocation>
        <location evidence="1 9">Cell membrane</location>
        <topology evidence="1 9">Multi-pass membrane protein</topology>
    </subcellularLocation>
</comment>
<dbReference type="NCBIfam" id="TIGR00380">
    <property type="entry name" value="cobal_cbiB"/>
    <property type="match status" value="1"/>
</dbReference>
<evidence type="ECO:0000313" key="10">
    <source>
        <dbReference type="EMBL" id="SPL65701.1"/>
    </source>
</evidence>
<dbReference type="GO" id="GO:0048472">
    <property type="term" value="F:threonine-phosphate decarboxylase activity"/>
    <property type="evidence" value="ECO:0007669"/>
    <property type="project" value="InterPro"/>
</dbReference>
<feature type="transmembrane region" description="Helical" evidence="9">
    <location>
        <begin position="304"/>
        <end position="326"/>
    </location>
</feature>
<keyword evidence="8 9" id="KW-0472">Membrane</keyword>
<organism evidence="10 11">
    <name type="scientific">Ochrobactrum soli</name>
    <dbReference type="NCBI Taxonomy" id="2448455"/>
    <lineage>
        <taxon>Bacteria</taxon>
        <taxon>Pseudomonadati</taxon>
        <taxon>Pseudomonadota</taxon>
        <taxon>Alphaproteobacteria</taxon>
        <taxon>Hyphomicrobiales</taxon>
        <taxon>Brucellaceae</taxon>
        <taxon>Brucella/Ochrobactrum group</taxon>
        <taxon>Ochrobactrum</taxon>
    </lineage>
</organism>
<keyword evidence="5 9" id="KW-0169">Cobalamin biosynthesis</keyword>
<name>A0A2P9HNS0_9HYPH</name>
<evidence type="ECO:0000313" key="11">
    <source>
        <dbReference type="Proteomes" id="UP000246073"/>
    </source>
</evidence>
<dbReference type="AlphaFoldDB" id="A0A2P9HNS0"/>
<dbReference type="GO" id="GO:0009236">
    <property type="term" value="P:cobalamin biosynthetic process"/>
    <property type="evidence" value="ECO:0007669"/>
    <property type="project" value="UniProtKB-UniRule"/>
</dbReference>